<dbReference type="Pfam" id="PF09489">
    <property type="entry name" value="CbtB"/>
    <property type="match status" value="1"/>
</dbReference>
<dbReference type="InterPro" id="IPR012667">
    <property type="entry name" value="CbtB_put"/>
</dbReference>
<protein>
    <submittedName>
        <fullName evidence="2">Putative cobalt transporter subunit (CbtB)</fullName>
    </submittedName>
</protein>
<evidence type="ECO:0000313" key="2">
    <source>
        <dbReference type="EMBL" id="STZ59118.1"/>
    </source>
</evidence>
<organism evidence="2 3">
    <name type="scientific">Mycolicibacterium tokaiense</name>
    <dbReference type="NCBI Taxonomy" id="39695"/>
    <lineage>
        <taxon>Bacteria</taxon>
        <taxon>Bacillati</taxon>
        <taxon>Actinomycetota</taxon>
        <taxon>Actinomycetes</taxon>
        <taxon>Mycobacteriales</taxon>
        <taxon>Mycobacteriaceae</taxon>
        <taxon>Mycolicibacterium</taxon>
    </lineage>
</organism>
<evidence type="ECO:0000313" key="3">
    <source>
        <dbReference type="Proteomes" id="UP000254978"/>
    </source>
</evidence>
<accession>A0A378TEA4</accession>
<feature type="transmembrane region" description="Helical" evidence="1">
    <location>
        <begin position="21"/>
        <end position="39"/>
    </location>
</feature>
<keyword evidence="1" id="KW-1133">Transmembrane helix</keyword>
<evidence type="ECO:0000256" key="1">
    <source>
        <dbReference type="SAM" id="Phobius"/>
    </source>
</evidence>
<dbReference type="OrthoDB" id="122519at2"/>
<keyword evidence="1" id="KW-0472">Membrane</keyword>
<gene>
    <name evidence="2" type="ORF">NCTC10821_02640</name>
</gene>
<reference evidence="2 3" key="1">
    <citation type="submission" date="2018-06" db="EMBL/GenBank/DDBJ databases">
        <authorList>
            <consortium name="Pathogen Informatics"/>
            <person name="Doyle S."/>
        </authorList>
    </citation>
    <scope>NUCLEOTIDE SEQUENCE [LARGE SCALE GENOMIC DNA]</scope>
    <source>
        <strain evidence="2 3">NCTC10821</strain>
    </source>
</reference>
<keyword evidence="3" id="KW-1185">Reference proteome</keyword>
<dbReference type="Proteomes" id="UP000254978">
    <property type="component" value="Unassembled WGS sequence"/>
</dbReference>
<sequence>MTSPEAHRGKAPAIDFSATKAALWLSLTAFFALLVLYFIGMDQGATSVFGANTAIHEFVHDARHLLGFPCH</sequence>
<dbReference type="AlphaFoldDB" id="A0A378TEA4"/>
<keyword evidence="1" id="KW-0812">Transmembrane</keyword>
<dbReference type="EMBL" id="UGQT01000001">
    <property type="protein sequence ID" value="STZ59118.1"/>
    <property type="molecule type" value="Genomic_DNA"/>
</dbReference>
<dbReference type="RefSeq" id="WP_115278712.1">
    <property type="nucleotide sequence ID" value="NZ_AP022600.1"/>
</dbReference>
<proteinExistence type="predicted"/>
<name>A0A378TEA4_9MYCO</name>